<dbReference type="PANTHER" id="PTHR22955:SF77">
    <property type="entry name" value="ASPARTIC PUTATIVE DOMAIN-CONTAINING PROTEIN-RELATED"/>
    <property type="match status" value="1"/>
</dbReference>
<name>A0A7M7H7G0_NASVI</name>
<dbReference type="InParanoid" id="A0A7M7H7G0"/>
<protein>
    <submittedName>
        <fullName evidence="1">Uncharacterized protein</fullName>
    </submittedName>
</protein>
<proteinExistence type="predicted"/>
<dbReference type="KEGG" id="nvi:103317082"/>
<dbReference type="PANTHER" id="PTHR22955">
    <property type="entry name" value="RETROTRANSPOSON"/>
    <property type="match status" value="1"/>
</dbReference>
<dbReference type="Pfam" id="PF05380">
    <property type="entry name" value="Peptidase_A17"/>
    <property type="match status" value="1"/>
</dbReference>
<sequence>MEKVCSSKVLSEEDQYCEDNFSSTVHHDSQGRFVTEAVSILGLKWVPPSDSFCFEVTLPASSKVVTKRVILSEISKSFDLLGWLSPVLVRAKLMLQDLWIQSVDWGIPLTGDLLDQWQLLREQLPELAQIRIPRWFGSSAQTAWELHRFLDASQRAFVATAYMVVPGEKSTLIMSKTKVLPIKTESLPRLELCGAVFLTRLFKHLLDGVLLKPVAVYCWTDSKWRHVRSEDTPTDCATKGFTPEQLLQSSLWWEGPEWIRNDWTADRSNYTAKTTLSTVLAQVALEESAEKDDVSPPLVCLEKYSHFSKIIRVLACAFRWRRNAAKSKGDRCAGPFITEELDDTRVGLLR</sequence>
<dbReference type="RefSeq" id="XP_008212030.1">
    <property type="nucleotide sequence ID" value="XM_008213808.1"/>
</dbReference>
<keyword evidence="2" id="KW-1185">Reference proteome</keyword>
<accession>A0A7M7H7G0</accession>
<organism evidence="1 2">
    <name type="scientific">Nasonia vitripennis</name>
    <name type="common">Parasitic wasp</name>
    <dbReference type="NCBI Taxonomy" id="7425"/>
    <lineage>
        <taxon>Eukaryota</taxon>
        <taxon>Metazoa</taxon>
        <taxon>Ecdysozoa</taxon>
        <taxon>Arthropoda</taxon>
        <taxon>Hexapoda</taxon>
        <taxon>Insecta</taxon>
        <taxon>Pterygota</taxon>
        <taxon>Neoptera</taxon>
        <taxon>Endopterygota</taxon>
        <taxon>Hymenoptera</taxon>
        <taxon>Apocrita</taxon>
        <taxon>Proctotrupomorpha</taxon>
        <taxon>Chalcidoidea</taxon>
        <taxon>Pteromalidae</taxon>
        <taxon>Pteromalinae</taxon>
        <taxon>Nasonia</taxon>
    </lineage>
</organism>
<dbReference type="EnsemblMetazoa" id="XM_008213808">
    <property type="protein sequence ID" value="XP_008212030"/>
    <property type="gene ID" value="LOC103317082"/>
</dbReference>
<evidence type="ECO:0000313" key="2">
    <source>
        <dbReference type="Proteomes" id="UP000002358"/>
    </source>
</evidence>
<dbReference type="AlphaFoldDB" id="A0A7M7H7G0"/>
<dbReference type="Proteomes" id="UP000002358">
    <property type="component" value="Unassembled WGS sequence"/>
</dbReference>
<evidence type="ECO:0000313" key="1">
    <source>
        <dbReference type="EnsemblMetazoa" id="XP_008212030"/>
    </source>
</evidence>
<dbReference type="GeneID" id="103317082"/>
<dbReference type="InterPro" id="IPR008042">
    <property type="entry name" value="Retrotrans_Pao"/>
</dbReference>
<reference evidence="1" key="1">
    <citation type="submission" date="2021-01" db="UniProtKB">
        <authorList>
            <consortium name="EnsemblMetazoa"/>
        </authorList>
    </citation>
    <scope>IDENTIFICATION</scope>
</reference>
<dbReference type="OrthoDB" id="8057024at2759"/>